<accession>R4YMX9</accession>
<dbReference type="STRING" id="698738.OLEAN_C19490"/>
<evidence type="ECO:0000313" key="1">
    <source>
        <dbReference type="EMBL" id="CCK76125.1"/>
    </source>
</evidence>
<dbReference type="InterPro" id="IPR007833">
    <property type="entry name" value="Capsule_polysaccharide_synth"/>
</dbReference>
<protein>
    <submittedName>
        <fullName evidence="1">Capsule export protein KpsC. By similarity</fullName>
    </submittedName>
</protein>
<keyword evidence="2" id="KW-1185">Reference proteome</keyword>
<dbReference type="Pfam" id="PF05159">
    <property type="entry name" value="Capsule_synth"/>
    <property type="match status" value="2"/>
</dbReference>
<dbReference type="HOGENOM" id="CLU_025998_0_0_6"/>
<dbReference type="GO" id="GO:0000271">
    <property type="term" value="P:polysaccharide biosynthetic process"/>
    <property type="evidence" value="ECO:0007669"/>
    <property type="project" value="InterPro"/>
</dbReference>
<dbReference type="OrthoDB" id="543755at2"/>
<evidence type="ECO:0000313" key="2">
    <source>
        <dbReference type="Proteomes" id="UP000032749"/>
    </source>
</evidence>
<dbReference type="GO" id="GO:0015774">
    <property type="term" value="P:polysaccharide transport"/>
    <property type="evidence" value="ECO:0007669"/>
    <property type="project" value="InterPro"/>
</dbReference>
<dbReference type="KEGG" id="oai:OLEAN_C19490"/>
<name>R4YMX9_OLEAN</name>
<proteinExistence type="predicted"/>
<dbReference type="Proteomes" id="UP000032749">
    <property type="component" value="Chromosome"/>
</dbReference>
<reference evidence="1 2" key="1">
    <citation type="journal article" date="2013" name="Nat. Commun.">
        <title>Genome sequence and functional genomic analysis of the oil-degrading bacterium Oleispira antarctica.</title>
        <authorList>
            <person name="Kube M."/>
            <person name="Chernikova T.N."/>
            <person name="Al-Ramahi Y."/>
            <person name="Beloqui A."/>
            <person name="Lopez-Cortez N."/>
            <person name="Guazzaroni M.E."/>
            <person name="Heipieper H.J."/>
            <person name="Klages S."/>
            <person name="Kotsyurbenko O.R."/>
            <person name="Langer I."/>
            <person name="Nechitaylo T.Y."/>
            <person name="Lunsdorf H."/>
            <person name="Fernandez M."/>
            <person name="Juarez S."/>
            <person name="Ciordia S."/>
            <person name="Singer A."/>
            <person name="Kagan O."/>
            <person name="Egorova O."/>
            <person name="Petit P.A."/>
            <person name="Stogios P."/>
            <person name="Kim Y."/>
            <person name="Tchigvintsev A."/>
            <person name="Flick R."/>
            <person name="Denaro R."/>
            <person name="Genovese M."/>
            <person name="Albar J.P."/>
            <person name="Reva O.N."/>
            <person name="Martinez-Gomariz M."/>
            <person name="Tran H."/>
            <person name="Ferrer M."/>
            <person name="Savchenko A."/>
            <person name="Yakunin A.F."/>
            <person name="Yakimov M.M."/>
            <person name="Golyshina O.V."/>
            <person name="Reinhardt R."/>
            <person name="Golyshin P.N."/>
        </authorList>
    </citation>
    <scope>NUCLEOTIDE SEQUENCE [LARGE SCALE GENOMIC DNA]</scope>
</reference>
<organism evidence="1 2">
    <name type="scientific">Oleispira antarctica RB-8</name>
    <dbReference type="NCBI Taxonomy" id="698738"/>
    <lineage>
        <taxon>Bacteria</taxon>
        <taxon>Pseudomonadati</taxon>
        <taxon>Pseudomonadota</taxon>
        <taxon>Gammaproteobacteria</taxon>
        <taxon>Oceanospirillales</taxon>
        <taxon>Oceanospirillaceae</taxon>
        <taxon>Oleispira</taxon>
    </lineage>
</organism>
<dbReference type="AlphaFoldDB" id="R4YMX9"/>
<dbReference type="EMBL" id="FO203512">
    <property type="protein sequence ID" value="CCK76125.1"/>
    <property type="molecule type" value="Genomic_DNA"/>
</dbReference>
<dbReference type="PATRIC" id="fig|698738.3.peg.2018"/>
<dbReference type="CDD" id="cd16440">
    <property type="entry name" value="beta_Kdo_transferase_KpsC_1"/>
    <property type="match status" value="1"/>
</dbReference>
<sequence>MDGKTVSKALWSSSHGITSNKQLSLFFPGCSVKKIRPLLKVAADDVVVGWGGKPNTRKAQLFARKQDMPYLCLEDGFIGYLGHPSADKNRLSLIKDDIGIYYDARSPSRLEQLCLSIKTCTDMSAEFSVADIARAEALIKNITAHGISKYNHARAALPQWLSGLASDCILLVDQTAGDQSIVSGLASADSFQQMLQAAMTEHPGKPIIIKTHPDVLIAGGLGKRGHFTADQLLDLSTDNVYLLTGDYSISELMNKVTDVYVVTSQLGFEALLYGKRVHCFGMPFYAGWGLTHDQQVCERRLTRRDSLQGSPLTLAQLVFACLIQYPSYLHPETQSLCEVEEVVDWLALQFELNAVEVCYAVGFSLWKRAFVKQFVGRLAGSVVFVTSEKKLERLLAQESESLRKSNHRHSVQSRSVLLWGRSRAEWAGRLPLPVWFMEDGFLRSVGLGADLRRPSCLVIDRQGMYYDSSENSDVIDILNAISLTDKQKNRAQALIANIKRLAITKYNVGCPQDSAALLARLRTSAQNCVKGAKNDPTVDIIKGNIKSTVEREIIVVPGQFENDLSIACSLGDIKTNIALLAQVRTDYPEAFIIFKEHPDVYSGVRPGALGESAAIKFADVYLADIDMDSLLACADRVCTLTSLTGFEALLRQKAVTVYGSPFYAGWGLTTDKLVLPSRRRAEEKALSLDDLVYGAMIEYSRYVDWSTGYLTGPEQTVAFLAHQREVSSMEALRSNWLARQCRKFKYFIDTYFF</sequence>
<dbReference type="CDD" id="cd16439">
    <property type="entry name" value="beta_Kdo_transferase_KpsC_2"/>
    <property type="match status" value="1"/>
</dbReference>
<gene>
    <name evidence="1" type="primary">kpsC</name>
    <name evidence="1" type="ORF">OLEAN_C19490</name>
</gene>